<dbReference type="InterPro" id="IPR012337">
    <property type="entry name" value="RNaseH-like_sf"/>
</dbReference>
<dbReference type="InterPro" id="IPR036397">
    <property type="entry name" value="RNaseH_sf"/>
</dbReference>
<evidence type="ECO:0000256" key="6">
    <source>
        <dbReference type="ARBA" id="ARBA00023204"/>
    </source>
</evidence>
<organism evidence="7 8">
    <name type="scientific">Sorangium cellulosum</name>
    <name type="common">Polyangium cellulosum</name>
    <dbReference type="NCBI Taxonomy" id="56"/>
    <lineage>
        <taxon>Bacteria</taxon>
        <taxon>Pseudomonadati</taxon>
        <taxon>Myxococcota</taxon>
        <taxon>Polyangia</taxon>
        <taxon>Polyangiales</taxon>
        <taxon>Polyangiaceae</taxon>
        <taxon>Sorangium</taxon>
    </lineage>
</organism>
<dbReference type="GO" id="GO:0006310">
    <property type="term" value="P:DNA recombination"/>
    <property type="evidence" value="ECO:0007669"/>
    <property type="project" value="UniProtKB-KW"/>
</dbReference>
<gene>
    <name evidence="7" type="ORF">BE04_33560</name>
</gene>
<comment type="caution">
    <text evidence="7">The sequence shown here is derived from an EMBL/GenBank/DDBJ whole genome shotgun (WGS) entry which is preliminary data.</text>
</comment>
<dbReference type="AlphaFoldDB" id="A0A150PM54"/>
<evidence type="ECO:0000256" key="5">
    <source>
        <dbReference type="ARBA" id="ARBA00023172"/>
    </source>
</evidence>
<evidence type="ECO:0000313" key="8">
    <source>
        <dbReference type="Proteomes" id="UP000075604"/>
    </source>
</evidence>
<evidence type="ECO:0000256" key="1">
    <source>
        <dbReference type="ARBA" id="ARBA00009518"/>
    </source>
</evidence>
<comment type="similarity">
    <text evidence="1">Belongs to the RuvC family.</text>
</comment>
<keyword evidence="4" id="KW-0238">DNA-binding</keyword>
<dbReference type="Gene3D" id="3.30.420.10">
    <property type="entry name" value="Ribonuclease H-like superfamily/Ribonuclease H"/>
    <property type="match status" value="1"/>
</dbReference>
<dbReference type="SUPFAM" id="SSF53098">
    <property type="entry name" value="Ribonuclease H-like"/>
    <property type="match status" value="1"/>
</dbReference>
<dbReference type="GO" id="GO:0006281">
    <property type="term" value="P:DNA repair"/>
    <property type="evidence" value="ECO:0007669"/>
    <property type="project" value="UniProtKB-KW"/>
</dbReference>
<dbReference type="Pfam" id="PF02075">
    <property type="entry name" value="RuvC"/>
    <property type="match status" value="1"/>
</dbReference>
<keyword evidence="2" id="KW-0227">DNA damage</keyword>
<dbReference type="GO" id="GO:0003677">
    <property type="term" value="F:DNA binding"/>
    <property type="evidence" value="ECO:0007669"/>
    <property type="project" value="UniProtKB-KW"/>
</dbReference>
<name>A0A150PM54_SORCE</name>
<keyword evidence="3" id="KW-0460">Magnesium</keyword>
<dbReference type="InterPro" id="IPR002176">
    <property type="entry name" value="X-over_junc_endoDNase_RuvC"/>
</dbReference>
<protein>
    <submittedName>
        <fullName evidence="7">Uncharacterized protein</fullName>
    </submittedName>
</protein>
<evidence type="ECO:0000313" key="7">
    <source>
        <dbReference type="EMBL" id="KYF56713.1"/>
    </source>
</evidence>
<dbReference type="GO" id="GO:0004520">
    <property type="term" value="F:DNA endonuclease activity"/>
    <property type="evidence" value="ECO:0007669"/>
    <property type="project" value="InterPro"/>
</dbReference>
<evidence type="ECO:0000256" key="4">
    <source>
        <dbReference type="ARBA" id="ARBA00023125"/>
    </source>
</evidence>
<sequence>MDTIVLGFDPGAARVGWAALGADARGARHVGSGVLPVDLAGDSGLDALRAAAGALLSRYRPALVAVERVVRVFPRPRFGPAMASELCGASWVGAELAGLAAARGLIVRTATLQAVRSTLGCARAGDAALAAAVRARVVGWPARSSEHARDAAAVAWSTIREEASAPASQSWVMSAELDRNPP</sequence>
<evidence type="ECO:0000256" key="3">
    <source>
        <dbReference type="ARBA" id="ARBA00022842"/>
    </source>
</evidence>
<dbReference type="Proteomes" id="UP000075604">
    <property type="component" value="Unassembled WGS sequence"/>
</dbReference>
<keyword evidence="6" id="KW-0234">DNA repair</keyword>
<keyword evidence="5" id="KW-0233">DNA recombination</keyword>
<reference evidence="7 8" key="1">
    <citation type="submission" date="2014-02" db="EMBL/GenBank/DDBJ databases">
        <title>The small core and large imbalanced accessory genome model reveals a collaborative survival strategy of Sorangium cellulosum strains in nature.</title>
        <authorList>
            <person name="Han K."/>
            <person name="Peng R."/>
            <person name="Blom J."/>
            <person name="Li Y.-Z."/>
        </authorList>
    </citation>
    <scope>NUCLEOTIDE SEQUENCE [LARGE SCALE GENOMIC DNA]</scope>
    <source>
        <strain evidence="7 8">So0157-18</strain>
    </source>
</reference>
<evidence type="ECO:0000256" key="2">
    <source>
        <dbReference type="ARBA" id="ARBA00022763"/>
    </source>
</evidence>
<accession>A0A150PM54</accession>
<proteinExistence type="inferred from homology"/>
<dbReference type="EMBL" id="JELX01002042">
    <property type="protein sequence ID" value="KYF56713.1"/>
    <property type="molecule type" value="Genomic_DNA"/>
</dbReference>